<feature type="compositionally biased region" description="Low complexity" evidence="1">
    <location>
        <begin position="198"/>
        <end position="209"/>
    </location>
</feature>
<sequence length="548" mass="60214">MARDLLRTEKKDYTDSLPRAMSIISSFDNHPKPAERTPDYSAIYQYLALVLEGKELPLLGPLESAVMLDLLYGVADKIAMSDTTRQRQVMRWKYKLLSSKVDTQNNQLFIRQARKALSNDFEEFENASNATVASGSSTQTSQTPSSSQQRSTVQTGTPSSSQQRSTGQTGTPSSKQQRSTVPADTNTATMSGSAPGQSTTSTAISRSTRVANETTVISHNSDKSANPVPTAKKQLGPPKKRHKNSEVEFSIRRETDIIVSKNLLISDNETAEGVGNNSLKVKEKGRIQEGVRAGRHKAGADSDSIQVLGDEDESPPVKRRRDDADEIESHPMPDSYVVRKDNEKTNSRGEILDSEQLNKQTDSEQMLSQNVGQRATVSTDESRPLESTQNQTQSPPSVKKKKAVGRPRKSVYKKKEDPVRADSVVPNQVFWRGPGRPAGAKKIIPERPEKVLEDPSEIPKKPSLYTLNPLCVPVSLLSLRNKPGCTSAQPVVRKKSFPAIISKKHSPLFNSQKNEGITSVSIHRMAAVIPVSKQHILLPNSATQKSQS</sequence>
<dbReference type="PANTHER" id="PTHR15132:SF1">
    <property type="entry name" value="SNRNA-ACTIVATING PROTEIN COMPLEX SUBUNIT 2"/>
    <property type="match status" value="1"/>
</dbReference>
<gene>
    <name evidence="2" type="ORF">KP79_PYT22419</name>
</gene>
<dbReference type="EMBL" id="NEDP02002595">
    <property type="protein sequence ID" value="OWF50470.1"/>
    <property type="molecule type" value="Genomic_DNA"/>
</dbReference>
<name>A0A210QP06_MIZYE</name>
<feature type="compositionally biased region" description="Polar residues" evidence="1">
    <location>
        <begin position="355"/>
        <end position="396"/>
    </location>
</feature>
<dbReference type="Pfam" id="PF11035">
    <property type="entry name" value="SNAPC2"/>
    <property type="match status" value="1"/>
</dbReference>
<keyword evidence="3" id="KW-1185">Reference proteome</keyword>
<dbReference type="OrthoDB" id="5990578at2759"/>
<feature type="compositionally biased region" description="Polar residues" evidence="1">
    <location>
        <begin position="175"/>
        <end position="197"/>
    </location>
</feature>
<evidence type="ECO:0000313" key="2">
    <source>
        <dbReference type="EMBL" id="OWF50470.1"/>
    </source>
</evidence>
<protein>
    <submittedName>
        <fullName evidence="2">Uncharacterized protein</fullName>
    </submittedName>
</protein>
<evidence type="ECO:0000313" key="3">
    <source>
        <dbReference type="Proteomes" id="UP000242188"/>
    </source>
</evidence>
<feature type="compositionally biased region" description="Low complexity" evidence="1">
    <location>
        <begin position="130"/>
        <end position="174"/>
    </location>
</feature>
<dbReference type="GO" id="GO:0016251">
    <property type="term" value="F:RNA polymerase II general transcription initiation factor activity"/>
    <property type="evidence" value="ECO:0007669"/>
    <property type="project" value="InterPro"/>
</dbReference>
<organism evidence="2 3">
    <name type="scientific">Mizuhopecten yessoensis</name>
    <name type="common">Japanese scallop</name>
    <name type="synonym">Patinopecten yessoensis</name>
    <dbReference type="NCBI Taxonomy" id="6573"/>
    <lineage>
        <taxon>Eukaryota</taxon>
        <taxon>Metazoa</taxon>
        <taxon>Spiralia</taxon>
        <taxon>Lophotrochozoa</taxon>
        <taxon>Mollusca</taxon>
        <taxon>Bivalvia</taxon>
        <taxon>Autobranchia</taxon>
        <taxon>Pteriomorphia</taxon>
        <taxon>Pectinida</taxon>
        <taxon>Pectinoidea</taxon>
        <taxon>Pectinidae</taxon>
        <taxon>Mizuhopecten</taxon>
    </lineage>
</organism>
<dbReference type="Proteomes" id="UP000242188">
    <property type="component" value="Unassembled WGS sequence"/>
</dbReference>
<feature type="compositionally biased region" description="Basic and acidic residues" evidence="1">
    <location>
        <begin position="320"/>
        <end position="351"/>
    </location>
</feature>
<dbReference type="InterPro" id="IPR021281">
    <property type="entry name" value="SNAPC2"/>
</dbReference>
<comment type="caution">
    <text evidence="2">The sequence shown here is derived from an EMBL/GenBank/DDBJ whole genome shotgun (WGS) entry which is preliminary data.</text>
</comment>
<dbReference type="AlphaFoldDB" id="A0A210QP06"/>
<dbReference type="GO" id="GO:0016604">
    <property type="term" value="C:nuclear body"/>
    <property type="evidence" value="ECO:0007669"/>
    <property type="project" value="TreeGrafter"/>
</dbReference>
<feature type="region of interest" description="Disordered" evidence="1">
    <location>
        <begin position="290"/>
        <end position="419"/>
    </location>
</feature>
<accession>A0A210QP06</accession>
<feature type="region of interest" description="Disordered" evidence="1">
    <location>
        <begin position="128"/>
        <end position="248"/>
    </location>
</feature>
<reference evidence="2 3" key="1">
    <citation type="journal article" date="2017" name="Nat. Ecol. Evol.">
        <title>Scallop genome provides insights into evolution of bilaterian karyotype and development.</title>
        <authorList>
            <person name="Wang S."/>
            <person name="Zhang J."/>
            <person name="Jiao W."/>
            <person name="Li J."/>
            <person name="Xun X."/>
            <person name="Sun Y."/>
            <person name="Guo X."/>
            <person name="Huan P."/>
            <person name="Dong B."/>
            <person name="Zhang L."/>
            <person name="Hu X."/>
            <person name="Sun X."/>
            <person name="Wang J."/>
            <person name="Zhao C."/>
            <person name="Wang Y."/>
            <person name="Wang D."/>
            <person name="Huang X."/>
            <person name="Wang R."/>
            <person name="Lv J."/>
            <person name="Li Y."/>
            <person name="Zhang Z."/>
            <person name="Liu B."/>
            <person name="Lu W."/>
            <person name="Hui Y."/>
            <person name="Liang J."/>
            <person name="Zhou Z."/>
            <person name="Hou R."/>
            <person name="Li X."/>
            <person name="Liu Y."/>
            <person name="Li H."/>
            <person name="Ning X."/>
            <person name="Lin Y."/>
            <person name="Zhao L."/>
            <person name="Xing Q."/>
            <person name="Dou J."/>
            <person name="Li Y."/>
            <person name="Mao J."/>
            <person name="Guo H."/>
            <person name="Dou H."/>
            <person name="Li T."/>
            <person name="Mu C."/>
            <person name="Jiang W."/>
            <person name="Fu Q."/>
            <person name="Fu X."/>
            <person name="Miao Y."/>
            <person name="Liu J."/>
            <person name="Yu Q."/>
            <person name="Li R."/>
            <person name="Liao H."/>
            <person name="Li X."/>
            <person name="Kong Y."/>
            <person name="Jiang Z."/>
            <person name="Chourrout D."/>
            <person name="Li R."/>
            <person name="Bao Z."/>
        </authorList>
    </citation>
    <scope>NUCLEOTIDE SEQUENCE [LARGE SCALE GENOMIC DNA]</scope>
    <source>
        <strain evidence="2 3">PY_sf001</strain>
    </source>
</reference>
<dbReference type="GO" id="GO:0009301">
    <property type="term" value="P:snRNA transcription"/>
    <property type="evidence" value="ECO:0007669"/>
    <property type="project" value="InterPro"/>
</dbReference>
<proteinExistence type="predicted"/>
<evidence type="ECO:0000256" key="1">
    <source>
        <dbReference type="SAM" id="MobiDB-lite"/>
    </source>
</evidence>
<dbReference type="PANTHER" id="PTHR15132">
    <property type="entry name" value="SNRNA-ACTIVATING PROTEIN COMPLEX SUBUNIT 2"/>
    <property type="match status" value="1"/>
</dbReference>
<feature type="compositionally biased region" description="Basic residues" evidence="1">
    <location>
        <begin position="398"/>
        <end position="412"/>
    </location>
</feature>
<feature type="compositionally biased region" description="Polar residues" evidence="1">
    <location>
        <begin position="210"/>
        <end position="219"/>
    </location>
</feature>